<name>A0AC35FW70_9BILA</name>
<protein>
    <submittedName>
        <fullName evidence="2">Uncharacterized protein</fullName>
    </submittedName>
</protein>
<dbReference type="Proteomes" id="UP000887580">
    <property type="component" value="Unplaced"/>
</dbReference>
<dbReference type="WBParaSite" id="PS1159_v2.g21436.t1">
    <property type="protein sequence ID" value="PS1159_v2.g21436.t1"/>
    <property type="gene ID" value="PS1159_v2.g21436"/>
</dbReference>
<organism evidence="1 2">
    <name type="scientific">Panagrolaimus sp. PS1159</name>
    <dbReference type="NCBI Taxonomy" id="55785"/>
    <lineage>
        <taxon>Eukaryota</taxon>
        <taxon>Metazoa</taxon>
        <taxon>Ecdysozoa</taxon>
        <taxon>Nematoda</taxon>
        <taxon>Chromadorea</taxon>
        <taxon>Rhabditida</taxon>
        <taxon>Tylenchina</taxon>
        <taxon>Panagrolaimomorpha</taxon>
        <taxon>Panagrolaimoidea</taxon>
        <taxon>Panagrolaimidae</taxon>
        <taxon>Panagrolaimus</taxon>
    </lineage>
</organism>
<sequence length="156" mass="17423">MASKSSLLSSIDKRSIFANETSIDHRANNKFANLSLNSGQKCSNTNFALSKITPVNSTKQNRECFTRDDYHLQSMNNSWNKNDKSLLFDSLCLQSSEGIVDNQKLQFTDTSANNNSTLSLYIVDYENKNDLGNEEGAMNGENLISQSFGFTLKKSI</sequence>
<evidence type="ECO:0000313" key="2">
    <source>
        <dbReference type="WBParaSite" id="PS1159_v2.g21436.t1"/>
    </source>
</evidence>
<reference evidence="2" key="1">
    <citation type="submission" date="2022-11" db="UniProtKB">
        <authorList>
            <consortium name="WormBaseParasite"/>
        </authorList>
    </citation>
    <scope>IDENTIFICATION</scope>
</reference>
<proteinExistence type="predicted"/>
<evidence type="ECO:0000313" key="1">
    <source>
        <dbReference type="Proteomes" id="UP000887580"/>
    </source>
</evidence>
<accession>A0AC35FW70</accession>